<protein>
    <submittedName>
        <fullName evidence="1">Uncharacterized protein</fullName>
    </submittedName>
</protein>
<reference evidence="1" key="1">
    <citation type="journal article" date="2014" name="Genome Announc.">
        <title>Draft Genome Sequences of Three Alkaliphilic Bacillus Strains, Bacillus wakoensis JCM 9140T, Bacillus akibai JCM 9157T, and Bacillus hemicellulosilyticus JCM 9152T.</title>
        <authorList>
            <person name="Yuki M."/>
            <person name="Oshima K."/>
            <person name="Suda W."/>
            <person name="Oshida Y."/>
            <person name="Kitamura K."/>
            <person name="Iida T."/>
            <person name="Hattori M."/>
            <person name="Ohkuma M."/>
        </authorList>
    </citation>
    <scope>NUCLEOTIDE SEQUENCE [LARGE SCALE GENOMIC DNA]</scope>
    <source>
        <strain evidence="1">JCM 9140</strain>
    </source>
</reference>
<dbReference type="Proteomes" id="UP000018890">
    <property type="component" value="Unassembled WGS sequence"/>
</dbReference>
<keyword evidence="2" id="KW-1185">Reference proteome</keyword>
<gene>
    <name evidence="1" type="ORF">JCM9140_3626</name>
</gene>
<sequence length="318" mass="37319">MRFSEAFRLPDSHQGNFDFLNIRIDSDNRLFIDPTRINAEESPIFQRCSDIVNDFFHTIFDLYVEGKTHEVRDYFRSSGESNEIFLGLTRGFPRGLGNSEESLSRVFDYVHEQGLLDEQIVGRIEDFHVFVPDFGQDLLSDLVASLIKQELITYTQEQCVNHGINPTYTLTTSYWNHIEHNWEAIEELVPEYDGNPIVLIPKQIVVSGYLYNAHRYWQQVVSLWRQRVNREENTIIHQNRPGSSTFAPKKEIFAHELDNLDLTMKPYLSRMTMENRSMIEQFRNNIENTQRGGNSNKMSDEDIEMFIQNSYEALEEQN</sequence>
<name>W4Q728_9BACI</name>
<evidence type="ECO:0000313" key="1">
    <source>
        <dbReference type="EMBL" id="GAE27478.1"/>
    </source>
</evidence>
<organism evidence="1 2">
    <name type="scientific">Halalkalibacter wakoensis JCM 9140</name>
    <dbReference type="NCBI Taxonomy" id="1236970"/>
    <lineage>
        <taxon>Bacteria</taxon>
        <taxon>Bacillati</taxon>
        <taxon>Bacillota</taxon>
        <taxon>Bacilli</taxon>
        <taxon>Bacillales</taxon>
        <taxon>Bacillaceae</taxon>
        <taxon>Halalkalibacter</taxon>
    </lineage>
</organism>
<dbReference type="AlphaFoldDB" id="W4Q728"/>
<evidence type="ECO:0000313" key="2">
    <source>
        <dbReference type="Proteomes" id="UP000018890"/>
    </source>
</evidence>
<comment type="caution">
    <text evidence="1">The sequence shown here is derived from an EMBL/GenBank/DDBJ whole genome shotgun (WGS) entry which is preliminary data.</text>
</comment>
<dbReference type="STRING" id="1236970.JCM9140_3626"/>
<dbReference type="OrthoDB" id="6691177at2"/>
<dbReference type="RefSeq" id="WP_034748796.1">
    <property type="nucleotide sequence ID" value="NZ_BAUT01000052.1"/>
</dbReference>
<proteinExistence type="predicted"/>
<dbReference type="EMBL" id="BAUT01000052">
    <property type="protein sequence ID" value="GAE27478.1"/>
    <property type="molecule type" value="Genomic_DNA"/>
</dbReference>
<accession>W4Q728</accession>